<proteinExistence type="predicted"/>
<evidence type="ECO:0000313" key="2">
    <source>
        <dbReference type="EMBL" id="MFC4500854.1"/>
    </source>
</evidence>
<keyword evidence="3" id="KW-1185">Reference proteome</keyword>
<keyword evidence="2" id="KW-0255">Endonuclease</keyword>
<organism evidence="2 3">
    <name type="scientific">Streptomyces vulcanius</name>
    <dbReference type="NCBI Taxonomy" id="1441876"/>
    <lineage>
        <taxon>Bacteria</taxon>
        <taxon>Bacillati</taxon>
        <taxon>Actinomycetota</taxon>
        <taxon>Actinomycetes</taxon>
        <taxon>Kitasatosporales</taxon>
        <taxon>Streptomycetaceae</taxon>
        <taxon>Streptomyces</taxon>
    </lineage>
</organism>
<dbReference type="InterPro" id="IPR012296">
    <property type="entry name" value="Nuclease_put_TT1808"/>
</dbReference>
<dbReference type="Pfam" id="PF05685">
    <property type="entry name" value="Uma2"/>
    <property type="match status" value="1"/>
</dbReference>
<dbReference type="InterPro" id="IPR008538">
    <property type="entry name" value="Uma2"/>
</dbReference>
<dbReference type="SUPFAM" id="SSF52980">
    <property type="entry name" value="Restriction endonuclease-like"/>
    <property type="match status" value="1"/>
</dbReference>
<comment type="caution">
    <text evidence="2">The sequence shown here is derived from an EMBL/GenBank/DDBJ whole genome shotgun (WGS) entry which is preliminary data.</text>
</comment>
<dbReference type="EMBL" id="JBHSFK010000008">
    <property type="protein sequence ID" value="MFC4500854.1"/>
    <property type="molecule type" value="Genomic_DNA"/>
</dbReference>
<dbReference type="Proteomes" id="UP001595839">
    <property type="component" value="Unassembled WGS sequence"/>
</dbReference>
<evidence type="ECO:0000313" key="3">
    <source>
        <dbReference type="Proteomes" id="UP001595839"/>
    </source>
</evidence>
<sequence>MTLMAERPVISGTKPRSGFEELLDLLDELSVPDGYKAEIIRGSIVVSPWSKGFYTRVMKLVCNQLEGYLPEGHMIERAPDLFVFPGVERAFGPDIHAAHEQTYETDSNHLDGEGLSFVAELTSASTRREDLTDKVEVYGKVGVPIYLILDMQEEEAIVYGSPSTKGYEVRFSKPFGEKLYIPDPFGCSLDTAGFQRPEKDDDQA</sequence>
<dbReference type="RefSeq" id="WP_381172005.1">
    <property type="nucleotide sequence ID" value="NZ_JBHSFK010000008.1"/>
</dbReference>
<accession>A0ABV9AMG6</accession>
<protein>
    <submittedName>
        <fullName evidence="2">Uma2 family endonuclease</fullName>
    </submittedName>
</protein>
<keyword evidence="2" id="KW-0378">Hydrolase</keyword>
<reference evidence="3" key="1">
    <citation type="journal article" date="2019" name="Int. J. Syst. Evol. Microbiol.">
        <title>The Global Catalogue of Microorganisms (GCM) 10K type strain sequencing project: providing services to taxonomists for standard genome sequencing and annotation.</title>
        <authorList>
            <consortium name="The Broad Institute Genomics Platform"/>
            <consortium name="The Broad Institute Genome Sequencing Center for Infectious Disease"/>
            <person name="Wu L."/>
            <person name="Ma J."/>
        </authorList>
    </citation>
    <scope>NUCLEOTIDE SEQUENCE [LARGE SCALE GENOMIC DNA]</scope>
    <source>
        <strain evidence="3">CGMCC 4.7177</strain>
    </source>
</reference>
<dbReference type="PANTHER" id="PTHR35400:SF3">
    <property type="entry name" value="SLL1072 PROTEIN"/>
    <property type="match status" value="1"/>
</dbReference>
<name>A0ABV9AMG6_9ACTN</name>
<dbReference type="CDD" id="cd06260">
    <property type="entry name" value="DUF820-like"/>
    <property type="match status" value="1"/>
</dbReference>
<evidence type="ECO:0000259" key="1">
    <source>
        <dbReference type="Pfam" id="PF05685"/>
    </source>
</evidence>
<keyword evidence="2" id="KW-0540">Nuclease</keyword>
<gene>
    <name evidence="2" type="ORF">ACFPIH_15190</name>
</gene>
<dbReference type="PANTHER" id="PTHR35400">
    <property type="entry name" value="SLR1083 PROTEIN"/>
    <property type="match status" value="1"/>
</dbReference>
<dbReference type="Gene3D" id="3.90.1570.10">
    <property type="entry name" value="tt1808, chain A"/>
    <property type="match status" value="1"/>
</dbReference>
<feature type="domain" description="Putative restriction endonuclease" evidence="1">
    <location>
        <begin position="20"/>
        <end position="190"/>
    </location>
</feature>
<dbReference type="InterPro" id="IPR011335">
    <property type="entry name" value="Restrct_endonuc-II-like"/>
</dbReference>
<dbReference type="GO" id="GO:0004519">
    <property type="term" value="F:endonuclease activity"/>
    <property type="evidence" value="ECO:0007669"/>
    <property type="project" value="UniProtKB-KW"/>
</dbReference>